<sequence>MELAAAYGRDLTFGFVDHTHPSPRLHHPRLIVNDGRDTMLRTIRHELRRADSFVFSVAFVTSGAIAALKQALLDFPGRGTIITSTYLGFNSPAAFEELLNLRDIEVLLLDGTSEGFHAKGYVFRQQHSSTAIVGSSNLTESALLRNHEWNLRFSAMADGDIVHQLEAAVERQRARAVPLTRAWVDAYRRTWRPPSAPATPHPIVEGWPAVEVVANSMQVEALAEIDLVRSRGERRALVVSATGTGKTILAALDVRTAQPERMLFVVHREQILDKAIAEFRRVLGAPAGDFGKLAGGRHEIDRRYVFATVQSLTTNLARIAPDAFDYVLIDEVHRAGADGYRRVLDHLAPRFLLGITATPERTDGFNIFELFDYNVAYEIRLQKALEADMLAPFHYYGVTDYVTGDGEVIDDMTSLSRLVSTERVDHVLAAVERYGQAGVPVRGLVFCSRNEEAAQLAQILNQRTLRGRPLRTVALSGKDPVPVREEAVARLERGELDYLLTVDIFNEGIDIPAINQVVMLRQTQSAIVFTQQLGRGLRKAAGKDYLVVIDFIGNYANNYLVPVALFGDTSLSKDSVRQNLIEAEEAGSIAGLSSVNFDAVARDQVFRAIDRVRLDSMVALKAAYTEMRNRVGAEPRLLDFARFDTADPVVLATRESNYWQLLAKFAKLAPPTPRQGRLLNLLSLELLNGKRPHELLLLQALLERGKLTPDDIVSLLHAHHCTTAADVVRSAVSLLTLDFFPAKTRPGYLPLAVEADGVLTLGAELAAEWDHPTFRAHATDVIDTGLFLARHRHGWAQELRPGRRYSRKDACRLLGFRGDETSTLYGYKVDDFSGTCPIFVTYHKADDVESSVAYGDEFVDESTMRWFTRSRRTLRSNEVRRIVEHDVEPHLFVKRDDAEGSDYLYLGTVTAHNAHEETMPTGDRLPVVTMDLRLDQPVERGLYDYLTAAPIPAPERLDDRGGRSVVLDTSSTAHPETAQTGKVVP</sequence>
<dbReference type="Gene3D" id="3.40.50.300">
    <property type="entry name" value="P-loop containing nucleotide triphosphate hydrolases"/>
    <property type="match status" value="2"/>
</dbReference>
<dbReference type="RefSeq" id="WP_345581061.1">
    <property type="nucleotide sequence ID" value="NZ_BAABLV010000020.1"/>
</dbReference>
<dbReference type="InterPro" id="IPR025202">
    <property type="entry name" value="PLD-like_dom"/>
</dbReference>
<proteinExistence type="predicted"/>
<dbReference type="InterPro" id="IPR058403">
    <property type="entry name" value="DUF8090"/>
</dbReference>
<dbReference type="CDD" id="cd18799">
    <property type="entry name" value="SF2_C_EcoAI-like"/>
    <property type="match status" value="1"/>
</dbReference>
<dbReference type="SMART" id="SM00490">
    <property type="entry name" value="HELICc"/>
    <property type="match status" value="1"/>
</dbReference>
<dbReference type="SUPFAM" id="SSF56024">
    <property type="entry name" value="Phospholipase D/nuclease"/>
    <property type="match status" value="1"/>
</dbReference>
<dbReference type="InterPro" id="IPR050742">
    <property type="entry name" value="Helicase_Restrict-Modif_Enz"/>
</dbReference>
<dbReference type="InterPro" id="IPR006935">
    <property type="entry name" value="Helicase/UvrB_N"/>
</dbReference>
<feature type="region of interest" description="Disordered" evidence="1">
    <location>
        <begin position="953"/>
        <end position="985"/>
    </location>
</feature>
<dbReference type="PANTHER" id="PTHR47396:SF1">
    <property type="entry name" value="ATP-DEPENDENT HELICASE IRC3-RELATED"/>
    <property type="match status" value="1"/>
</dbReference>
<evidence type="ECO:0000259" key="2">
    <source>
        <dbReference type="PROSITE" id="PS51192"/>
    </source>
</evidence>
<name>A0ABP9F9X7_9ACTN</name>
<dbReference type="InterPro" id="IPR001650">
    <property type="entry name" value="Helicase_C-like"/>
</dbReference>
<dbReference type="Pfam" id="PF04851">
    <property type="entry name" value="ResIII"/>
    <property type="match status" value="1"/>
</dbReference>
<dbReference type="InterPro" id="IPR014001">
    <property type="entry name" value="Helicase_ATP-bd"/>
</dbReference>
<feature type="domain" description="Helicase ATP-binding" evidence="2">
    <location>
        <begin position="227"/>
        <end position="377"/>
    </location>
</feature>
<gene>
    <name evidence="4" type="ORF">GCM10025789_14150</name>
</gene>
<dbReference type="Pfam" id="PF26350">
    <property type="entry name" value="DUF8090"/>
    <property type="match status" value="1"/>
</dbReference>
<comment type="caution">
    <text evidence="4">The sequence shown here is derived from an EMBL/GenBank/DDBJ whole genome shotgun (WGS) entry which is preliminary data.</text>
</comment>
<evidence type="ECO:0000256" key="1">
    <source>
        <dbReference type="SAM" id="MobiDB-lite"/>
    </source>
</evidence>
<dbReference type="EMBL" id="BAABLV010000020">
    <property type="protein sequence ID" value="GAA4897430.1"/>
    <property type="molecule type" value="Genomic_DNA"/>
</dbReference>
<evidence type="ECO:0000259" key="3">
    <source>
        <dbReference type="PROSITE" id="PS51194"/>
    </source>
</evidence>
<accession>A0ABP9F9X7</accession>
<dbReference type="InterPro" id="IPR027417">
    <property type="entry name" value="P-loop_NTPase"/>
</dbReference>
<evidence type="ECO:0000313" key="4">
    <source>
        <dbReference type="EMBL" id="GAA4897430.1"/>
    </source>
</evidence>
<feature type="compositionally biased region" description="Polar residues" evidence="1">
    <location>
        <begin position="967"/>
        <end position="985"/>
    </location>
</feature>
<dbReference type="PROSITE" id="PS51192">
    <property type="entry name" value="HELICASE_ATP_BIND_1"/>
    <property type="match status" value="1"/>
</dbReference>
<dbReference type="CDD" id="cd18032">
    <property type="entry name" value="DEXHc_RE_I_III_res"/>
    <property type="match status" value="1"/>
</dbReference>
<dbReference type="Pfam" id="PF13091">
    <property type="entry name" value="PLDc_2"/>
    <property type="match status" value="1"/>
</dbReference>
<evidence type="ECO:0000313" key="5">
    <source>
        <dbReference type="Proteomes" id="UP001501521"/>
    </source>
</evidence>
<dbReference type="Pfam" id="PF00271">
    <property type="entry name" value="Helicase_C"/>
    <property type="match status" value="1"/>
</dbReference>
<dbReference type="SUPFAM" id="SSF52540">
    <property type="entry name" value="P-loop containing nucleoside triphosphate hydrolases"/>
    <property type="match status" value="1"/>
</dbReference>
<organism evidence="4 5">
    <name type="scientific">Tessaracoccus lubricantis</name>
    <dbReference type="NCBI Taxonomy" id="545543"/>
    <lineage>
        <taxon>Bacteria</taxon>
        <taxon>Bacillati</taxon>
        <taxon>Actinomycetota</taxon>
        <taxon>Actinomycetes</taxon>
        <taxon>Propionibacteriales</taxon>
        <taxon>Propionibacteriaceae</taxon>
        <taxon>Tessaracoccus</taxon>
    </lineage>
</organism>
<reference evidence="5" key="1">
    <citation type="journal article" date="2019" name="Int. J. Syst. Evol. Microbiol.">
        <title>The Global Catalogue of Microorganisms (GCM) 10K type strain sequencing project: providing services to taxonomists for standard genome sequencing and annotation.</title>
        <authorList>
            <consortium name="The Broad Institute Genomics Platform"/>
            <consortium name="The Broad Institute Genome Sequencing Center for Infectious Disease"/>
            <person name="Wu L."/>
            <person name="Ma J."/>
        </authorList>
    </citation>
    <scope>NUCLEOTIDE SEQUENCE [LARGE SCALE GENOMIC DNA]</scope>
    <source>
        <strain evidence="5">JCM 19125</strain>
    </source>
</reference>
<dbReference type="InterPro" id="IPR021835">
    <property type="entry name" value="DUF3427"/>
</dbReference>
<protein>
    <submittedName>
        <fullName evidence="4">DUF3427 domain-containing protein</fullName>
    </submittedName>
</protein>
<dbReference type="PANTHER" id="PTHR47396">
    <property type="entry name" value="TYPE I RESTRICTION ENZYME ECOKI R PROTEIN"/>
    <property type="match status" value="1"/>
</dbReference>
<dbReference type="Gene3D" id="3.30.870.10">
    <property type="entry name" value="Endonuclease Chain A"/>
    <property type="match status" value="1"/>
</dbReference>
<feature type="domain" description="Helicase C-terminal" evidence="3">
    <location>
        <begin position="423"/>
        <end position="584"/>
    </location>
</feature>
<dbReference type="SMART" id="SM00487">
    <property type="entry name" value="DEXDc"/>
    <property type="match status" value="1"/>
</dbReference>
<dbReference type="Pfam" id="PF11907">
    <property type="entry name" value="DUF3427"/>
    <property type="match status" value="1"/>
</dbReference>
<dbReference type="Proteomes" id="UP001501521">
    <property type="component" value="Unassembled WGS sequence"/>
</dbReference>
<dbReference type="PROSITE" id="PS51194">
    <property type="entry name" value="HELICASE_CTER"/>
    <property type="match status" value="1"/>
</dbReference>
<dbReference type="CDD" id="cd09204">
    <property type="entry name" value="PLDc_N_DEXD_b2"/>
    <property type="match status" value="1"/>
</dbReference>
<keyword evidence="5" id="KW-1185">Reference proteome</keyword>